<evidence type="ECO:0000313" key="2">
    <source>
        <dbReference type="EMBL" id="EZG46101.1"/>
    </source>
</evidence>
<feature type="region of interest" description="Disordered" evidence="1">
    <location>
        <begin position="34"/>
        <end position="60"/>
    </location>
</feature>
<protein>
    <submittedName>
        <fullName evidence="2">Carrier domain protein</fullName>
    </submittedName>
</protein>
<gene>
    <name evidence="2" type="ORF">GNI_134990</name>
</gene>
<dbReference type="GeneID" id="22914781"/>
<dbReference type="AlphaFoldDB" id="A0A023B0W1"/>
<name>A0A023B0W1_GRENI</name>
<evidence type="ECO:0000256" key="1">
    <source>
        <dbReference type="SAM" id="MobiDB-lite"/>
    </source>
</evidence>
<organism evidence="2 3">
    <name type="scientific">Gregarina niphandrodes</name>
    <name type="common">Septate eugregarine</name>
    <dbReference type="NCBI Taxonomy" id="110365"/>
    <lineage>
        <taxon>Eukaryota</taxon>
        <taxon>Sar</taxon>
        <taxon>Alveolata</taxon>
        <taxon>Apicomplexa</taxon>
        <taxon>Conoidasida</taxon>
        <taxon>Gregarinasina</taxon>
        <taxon>Eugregarinorida</taxon>
        <taxon>Gregarinidae</taxon>
        <taxon>Gregarina</taxon>
    </lineage>
</organism>
<dbReference type="Proteomes" id="UP000019763">
    <property type="component" value="Unassembled WGS sequence"/>
</dbReference>
<dbReference type="EMBL" id="AFNH02001000">
    <property type="protein sequence ID" value="EZG46101.1"/>
    <property type="molecule type" value="Genomic_DNA"/>
</dbReference>
<reference evidence="2" key="1">
    <citation type="submission" date="2013-12" db="EMBL/GenBank/DDBJ databases">
        <authorList>
            <person name="Omoto C.K."/>
            <person name="Sibley D."/>
            <person name="Venepally P."/>
            <person name="Hadjithomas M."/>
            <person name="Karamycheva S."/>
            <person name="Brunk B."/>
            <person name="Roos D."/>
            <person name="Caler E."/>
            <person name="Lorenzi H."/>
        </authorList>
    </citation>
    <scope>NUCLEOTIDE SEQUENCE</scope>
</reference>
<sequence length="86" mass="10019">MDDEAKLKARALKFGLNHPSLEKEKAKQRALKFGLPHPDIEQEKRTRRQQRFSHDPQVNVTPEVLKKRAERFGVTNGRTQFPDTIL</sequence>
<keyword evidence="3" id="KW-1185">Reference proteome</keyword>
<dbReference type="VEuPathDB" id="CryptoDB:GNI_134990"/>
<dbReference type="OrthoDB" id="445357at2759"/>
<evidence type="ECO:0000313" key="3">
    <source>
        <dbReference type="Proteomes" id="UP000019763"/>
    </source>
</evidence>
<comment type="caution">
    <text evidence="2">The sequence shown here is derived from an EMBL/GenBank/DDBJ whole genome shotgun (WGS) entry which is preliminary data.</text>
</comment>
<dbReference type="RefSeq" id="XP_011132357.1">
    <property type="nucleotide sequence ID" value="XM_011134055.1"/>
</dbReference>
<accession>A0A023B0W1</accession>
<proteinExistence type="predicted"/>